<dbReference type="Proteomes" id="UP000509535">
    <property type="component" value="Chromosome"/>
</dbReference>
<accession>A0A7H8V345</accession>
<name>A0A7H8V345_STRSA</name>
<evidence type="ECO:0000313" key="2">
    <source>
        <dbReference type="Proteomes" id="UP000509535"/>
    </source>
</evidence>
<dbReference type="EMBL" id="CP040798">
    <property type="protein sequence ID" value="QLB50860.1"/>
    <property type="molecule type" value="Genomic_DNA"/>
</dbReference>
<protein>
    <submittedName>
        <fullName evidence="1">DUF4176 domain-containing protein</fullName>
    </submittedName>
</protein>
<organism evidence="1 2">
    <name type="scientific">Streptococcus sanguinis</name>
    <dbReference type="NCBI Taxonomy" id="1305"/>
    <lineage>
        <taxon>Bacteria</taxon>
        <taxon>Bacillati</taxon>
        <taxon>Bacillota</taxon>
        <taxon>Bacilli</taxon>
        <taxon>Lactobacillales</taxon>
        <taxon>Streptococcaceae</taxon>
        <taxon>Streptococcus</taxon>
    </lineage>
</organism>
<gene>
    <name evidence="1" type="ORF">FDP16_10490</name>
</gene>
<evidence type="ECO:0000313" key="1">
    <source>
        <dbReference type="EMBL" id="QLB50860.1"/>
    </source>
</evidence>
<reference evidence="1 2" key="1">
    <citation type="submission" date="2019-06" db="EMBL/GenBank/DDBJ databases">
        <title>The organization of the Streptococcus sanguinis genomes.</title>
        <authorList>
            <person name="Wang H.Y."/>
            <person name="Chen Y.Y.M."/>
            <person name="Wu C.H."/>
        </authorList>
    </citation>
    <scope>NUCLEOTIDE SEQUENCE [LARGE SCALE GENOMIC DNA]</scope>
    <source>
        <strain evidence="1 2">CGMH058</strain>
    </source>
</reference>
<sequence length="214" mass="25008">MDEVAALYEISLNRLSLLETNGEILKQVGYSVTQQGGAFRELQFAFFNHKPSYIYKSMLGDLVEFQFDWAVRELIIIYMGTKVTLTMSQFNSWLAYTDLLLSSVLPLGTLVELRLEKLSPKLLEMMKEAQIPCRAVILGRRVLLGPESRDYIDYLVSLYPYGLRPDVEPIYIPAYYIREVLQEGHSDDFDKDYVKRQYRVDYFKQNLVSEIYHE</sequence>
<dbReference type="AlphaFoldDB" id="A0A7H8V345"/>
<dbReference type="RefSeq" id="WP_176799544.1">
    <property type="nucleotide sequence ID" value="NZ_CP040798.1"/>
</dbReference>
<proteinExistence type="predicted"/>